<dbReference type="EMBL" id="SMFQ01000004">
    <property type="protein sequence ID" value="TCJ84486.1"/>
    <property type="molecule type" value="Genomic_DNA"/>
</dbReference>
<dbReference type="Proteomes" id="UP000294887">
    <property type="component" value="Unassembled WGS sequence"/>
</dbReference>
<evidence type="ECO:0000256" key="1">
    <source>
        <dbReference type="ARBA" id="ARBA00004651"/>
    </source>
</evidence>
<feature type="transmembrane region" description="Helical" evidence="14">
    <location>
        <begin position="279"/>
        <end position="297"/>
    </location>
</feature>
<dbReference type="PANTHER" id="PTHR43448:SF7">
    <property type="entry name" value="4-HYDROXYBENZOATE SOLANESYLTRANSFERASE"/>
    <property type="match status" value="1"/>
</dbReference>
<dbReference type="EC" id="2.5.1.141" evidence="3 14"/>
<feature type="transmembrane region" description="Helical" evidence="14">
    <location>
        <begin position="145"/>
        <end position="164"/>
    </location>
</feature>
<accession>A0A4R1ESF9</accession>
<dbReference type="GO" id="GO:0048034">
    <property type="term" value="P:heme O biosynthetic process"/>
    <property type="evidence" value="ECO:0007669"/>
    <property type="project" value="UniProtKB-UniRule"/>
</dbReference>
<dbReference type="AlphaFoldDB" id="A0A4R1ESF9"/>
<dbReference type="InterPro" id="IPR044878">
    <property type="entry name" value="UbiA_sf"/>
</dbReference>
<evidence type="ECO:0000313" key="15">
    <source>
        <dbReference type="EMBL" id="TCJ84486.1"/>
    </source>
</evidence>
<organism evidence="15 16">
    <name type="scientific">Cocleimonas flava</name>
    <dbReference type="NCBI Taxonomy" id="634765"/>
    <lineage>
        <taxon>Bacteria</taxon>
        <taxon>Pseudomonadati</taxon>
        <taxon>Pseudomonadota</taxon>
        <taxon>Gammaproteobacteria</taxon>
        <taxon>Thiotrichales</taxon>
        <taxon>Thiotrichaceae</taxon>
        <taxon>Cocleimonas</taxon>
    </lineage>
</organism>
<comment type="subcellular location">
    <subcellularLocation>
        <location evidence="1 14">Cell membrane</location>
        <topology evidence="1 14">Multi-pass membrane protein</topology>
    </subcellularLocation>
</comment>
<proteinExistence type="inferred from homology"/>
<feature type="transmembrane region" description="Helical" evidence="14">
    <location>
        <begin position="119"/>
        <end position="138"/>
    </location>
</feature>
<feature type="transmembrane region" description="Helical" evidence="14">
    <location>
        <begin position="170"/>
        <end position="192"/>
    </location>
</feature>
<keyword evidence="9 14" id="KW-0472">Membrane</keyword>
<protein>
    <recommendedName>
        <fullName evidence="11 14">Protoheme IX farnesyltransferase</fullName>
        <ecNumber evidence="3 14">2.5.1.141</ecNumber>
    </recommendedName>
    <alternativeName>
        <fullName evidence="12 14">Heme B farnesyltransferase</fullName>
    </alternativeName>
    <alternativeName>
        <fullName evidence="10 14">Heme O synthase</fullName>
    </alternativeName>
</protein>
<evidence type="ECO:0000256" key="14">
    <source>
        <dbReference type="HAMAP-Rule" id="MF_00154"/>
    </source>
</evidence>
<name>A0A4R1ESF9_9GAMM</name>
<keyword evidence="6 14" id="KW-0812">Transmembrane</keyword>
<keyword evidence="8 14" id="KW-0350">Heme biosynthesis</keyword>
<keyword evidence="16" id="KW-1185">Reference proteome</keyword>
<evidence type="ECO:0000256" key="12">
    <source>
        <dbReference type="ARBA" id="ARBA00042475"/>
    </source>
</evidence>
<dbReference type="GO" id="GO:0008495">
    <property type="term" value="F:protoheme IX farnesyltransferase activity"/>
    <property type="evidence" value="ECO:0007669"/>
    <property type="project" value="UniProtKB-UniRule"/>
</dbReference>
<evidence type="ECO:0000256" key="3">
    <source>
        <dbReference type="ARBA" id="ARBA00012292"/>
    </source>
</evidence>
<comment type="pathway">
    <text evidence="2 14">Porphyrin-containing compound metabolism; heme O biosynthesis; heme O from protoheme: step 1/1.</text>
</comment>
<dbReference type="GO" id="GO:0005886">
    <property type="term" value="C:plasma membrane"/>
    <property type="evidence" value="ECO:0007669"/>
    <property type="project" value="UniProtKB-SubCell"/>
</dbReference>
<dbReference type="PANTHER" id="PTHR43448">
    <property type="entry name" value="PROTOHEME IX FARNESYLTRANSFERASE, MITOCHONDRIAL"/>
    <property type="match status" value="1"/>
</dbReference>
<dbReference type="PROSITE" id="PS00943">
    <property type="entry name" value="UBIA"/>
    <property type="match status" value="1"/>
</dbReference>
<evidence type="ECO:0000256" key="9">
    <source>
        <dbReference type="ARBA" id="ARBA00023136"/>
    </source>
</evidence>
<dbReference type="InterPro" id="IPR006369">
    <property type="entry name" value="Protohaem_IX_farnesylTrfase"/>
</dbReference>
<evidence type="ECO:0000256" key="2">
    <source>
        <dbReference type="ARBA" id="ARBA00004919"/>
    </source>
</evidence>
<feature type="transmembrane region" description="Helical" evidence="14">
    <location>
        <begin position="49"/>
        <end position="70"/>
    </location>
</feature>
<feature type="transmembrane region" description="Helical" evidence="14">
    <location>
        <begin position="241"/>
        <end position="259"/>
    </location>
</feature>
<comment type="catalytic activity">
    <reaction evidence="13 14">
        <text>heme b + (2E,6E)-farnesyl diphosphate + H2O = Fe(II)-heme o + diphosphate</text>
        <dbReference type="Rhea" id="RHEA:28070"/>
        <dbReference type="ChEBI" id="CHEBI:15377"/>
        <dbReference type="ChEBI" id="CHEBI:33019"/>
        <dbReference type="ChEBI" id="CHEBI:60344"/>
        <dbReference type="ChEBI" id="CHEBI:60530"/>
        <dbReference type="ChEBI" id="CHEBI:175763"/>
        <dbReference type="EC" id="2.5.1.141"/>
    </reaction>
</comment>
<evidence type="ECO:0000256" key="11">
    <source>
        <dbReference type="ARBA" id="ARBA00040810"/>
    </source>
</evidence>
<evidence type="ECO:0000256" key="7">
    <source>
        <dbReference type="ARBA" id="ARBA00022989"/>
    </source>
</evidence>
<dbReference type="FunFam" id="1.10.357.140:FF:000001">
    <property type="entry name" value="Protoheme IX farnesyltransferase"/>
    <property type="match status" value="1"/>
</dbReference>
<keyword evidence="4 14" id="KW-1003">Cell membrane</keyword>
<reference evidence="15 16" key="1">
    <citation type="submission" date="2019-03" db="EMBL/GenBank/DDBJ databases">
        <title>Genomic Encyclopedia of Type Strains, Phase IV (KMG-IV): sequencing the most valuable type-strain genomes for metagenomic binning, comparative biology and taxonomic classification.</title>
        <authorList>
            <person name="Goeker M."/>
        </authorList>
    </citation>
    <scope>NUCLEOTIDE SEQUENCE [LARGE SCALE GENOMIC DNA]</scope>
    <source>
        <strain evidence="15 16">DSM 24830</strain>
    </source>
</reference>
<comment type="function">
    <text evidence="14">Converts heme B (protoheme IX) to heme O by substitution of the vinyl group on carbon 2 of heme B porphyrin ring with a hydroxyethyl farnesyl side group.</text>
</comment>
<dbReference type="Pfam" id="PF01040">
    <property type="entry name" value="UbiA"/>
    <property type="match status" value="1"/>
</dbReference>
<comment type="caution">
    <text evidence="15">The sequence shown here is derived from an EMBL/GenBank/DDBJ whole genome shotgun (WGS) entry which is preliminary data.</text>
</comment>
<keyword evidence="7 14" id="KW-1133">Transmembrane helix</keyword>
<comment type="miscellaneous">
    <text evidence="14">Carbon 2 of the heme B porphyrin ring is defined according to the Fischer nomenclature.</text>
</comment>
<dbReference type="Gene3D" id="1.10.357.140">
    <property type="entry name" value="UbiA prenyltransferase"/>
    <property type="match status" value="1"/>
</dbReference>
<dbReference type="InterPro" id="IPR000537">
    <property type="entry name" value="UbiA_prenyltransferase"/>
</dbReference>
<dbReference type="NCBIfam" id="NF003349">
    <property type="entry name" value="PRK04375.1-2"/>
    <property type="match status" value="1"/>
</dbReference>
<dbReference type="InterPro" id="IPR030470">
    <property type="entry name" value="UbiA_prenylTrfase_CS"/>
</dbReference>
<evidence type="ECO:0000256" key="8">
    <source>
        <dbReference type="ARBA" id="ARBA00023133"/>
    </source>
</evidence>
<dbReference type="CDD" id="cd13957">
    <property type="entry name" value="PT_UbiA_Cox10"/>
    <property type="match status" value="1"/>
</dbReference>
<evidence type="ECO:0000313" key="16">
    <source>
        <dbReference type="Proteomes" id="UP000294887"/>
    </source>
</evidence>
<feature type="transmembrane region" description="Helical" evidence="14">
    <location>
        <begin position="91"/>
        <end position="113"/>
    </location>
</feature>
<evidence type="ECO:0000256" key="4">
    <source>
        <dbReference type="ARBA" id="ARBA00022475"/>
    </source>
</evidence>
<feature type="transmembrane region" description="Helical" evidence="14">
    <location>
        <begin position="213"/>
        <end position="235"/>
    </location>
</feature>
<dbReference type="HAMAP" id="MF_00154">
    <property type="entry name" value="CyoE_CtaB"/>
    <property type="match status" value="1"/>
</dbReference>
<dbReference type="UniPathway" id="UPA00834">
    <property type="reaction ID" value="UER00712"/>
</dbReference>
<evidence type="ECO:0000256" key="10">
    <source>
        <dbReference type="ARBA" id="ARBA00030253"/>
    </source>
</evidence>
<dbReference type="OrthoDB" id="9814417at2"/>
<feature type="transmembrane region" description="Helical" evidence="14">
    <location>
        <begin position="24"/>
        <end position="43"/>
    </location>
</feature>
<sequence>MPNATSLTCDPTISDFLTLCKIKVVALIMLTAVVGMFLAVPGLPPLHLVIMASIGIAFASSSAAVFNHIIDQKIDNEMSRTENRPLPEGKISQQTALAFGIILGVVGIGILLIGVNVLTAVLTLLALIGYAVFYTMYLKRATPQNIVIGGAAGAAPPLLGWAAITNSIELGALLLFAIIFIWTPPHFWALAIHRQKEYAKVNIPMLPVTHGHHFTRIQILLYTILLVIVTVMPYLVGMSGLIYLVGALLLGGGFLYYAIQLLRQPENKALPMKTFGYSINYLMILFVVLLIDHYYTISLFHIL</sequence>
<evidence type="ECO:0000256" key="6">
    <source>
        <dbReference type="ARBA" id="ARBA00022692"/>
    </source>
</evidence>
<evidence type="ECO:0000256" key="13">
    <source>
        <dbReference type="ARBA" id="ARBA00047690"/>
    </source>
</evidence>
<keyword evidence="5 14" id="KW-0808">Transferase</keyword>
<dbReference type="RefSeq" id="WP_131906241.1">
    <property type="nucleotide sequence ID" value="NZ_BAAAFU010000006.1"/>
</dbReference>
<gene>
    <name evidence="14" type="primary">cyoE</name>
    <name evidence="15" type="ORF">EV695_2443</name>
</gene>
<evidence type="ECO:0000256" key="5">
    <source>
        <dbReference type="ARBA" id="ARBA00022679"/>
    </source>
</evidence>
<comment type="similarity">
    <text evidence="14">Belongs to the UbiA prenyltransferase family. Protoheme IX farnesyltransferase subfamily.</text>
</comment>
<dbReference type="NCBIfam" id="TIGR01473">
    <property type="entry name" value="cyoE_ctaB"/>
    <property type="match status" value="1"/>
</dbReference>